<dbReference type="AlphaFoldDB" id="A0AAW1IWT2"/>
<reference evidence="1 2" key="1">
    <citation type="journal article" date="2024" name="BMC Genomics">
        <title>De novo assembly and annotation of Popillia japonica's genome with initial clues to its potential as an invasive pest.</title>
        <authorList>
            <person name="Cucini C."/>
            <person name="Boschi S."/>
            <person name="Funari R."/>
            <person name="Cardaioli E."/>
            <person name="Iannotti N."/>
            <person name="Marturano G."/>
            <person name="Paoli F."/>
            <person name="Bruttini M."/>
            <person name="Carapelli A."/>
            <person name="Frati F."/>
            <person name="Nardi F."/>
        </authorList>
    </citation>
    <scope>NUCLEOTIDE SEQUENCE [LARGE SCALE GENOMIC DNA]</scope>
    <source>
        <strain evidence="1">DMR45628</strain>
    </source>
</reference>
<dbReference type="EMBL" id="JASPKY010000508">
    <property type="protein sequence ID" value="KAK9694572.1"/>
    <property type="molecule type" value="Genomic_DNA"/>
</dbReference>
<dbReference type="Proteomes" id="UP001458880">
    <property type="component" value="Unassembled WGS sequence"/>
</dbReference>
<proteinExistence type="predicted"/>
<accession>A0AAW1IWT2</accession>
<keyword evidence="2" id="KW-1185">Reference proteome</keyword>
<comment type="caution">
    <text evidence="1">The sequence shown here is derived from an EMBL/GenBank/DDBJ whole genome shotgun (WGS) entry which is preliminary data.</text>
</comment>
<gene>
    <name evidence="1" type="ORF">QE152_g33432</name>
</gene>
<evidence type="ECO:0000313" key="1">
    <source>
        <dbReference type="EMBL" id="KAK9694572.1"/>
    </source>
</evidence>
<protein>
    <submittedName>
        <fullName evidence="1">Uncharacterized protein</fullName>
    </submittedName>
</protein>
<sequence>MLEIFLRQLMTLLRWTMRLLRRECLQSTDTDIVDEISVAEQGEIDAEDDSAQNYDCGASNCAEAVTAIKTVIPYLESVDATDK</sequence>
<organism evidence="1 2">
    <name type="scientific">Popillia japonica</name>
    <name type="common">Japanese beetle</name>
    <dbReference type="NCBI Taxonomy" id="7064"/>
    <lineage>
        <taxon>Eukaryota</taxon>
        <taxon>Metazoa</taxon>
        <taxon>Ecdysozoa</taxon>
        <taxon>Arthropoda</taxon>
        <taxon>Hexapoda</taxon>
        <taxon>Insecta</taxon>
        <taxon>Pterygota</taxon>
        <taxon>Neoptera</taxon>
        <taxon>Endopterygota</taxon>
        <taxon>Coleoptera</taxon>
        <taxon>Polyphaga</taxon>
        <taxon>Scarabaeiformia</taxon>
        <taxon>Scarabaeidae</taxon>
        <taxon>Rutelinae</taxon>
        <taxon>Popillia</taxon>
    </lineage>
</organism>
<name>A0AAW1IWT2_POPJA</name>
<evidence type="ECO:0000313" key="2">
    <source>
        <dbReference type="Proteomes" id="UP001458880"/>
    </source>
</evidence>